<dbReference type="AlphaFoldDB" id="A7DT57"/>
<keyword evidence="4" id="KW-0808">Transferase</keyword>
<evidence type="ECO:0000256" key="3">
    <source>
        <dbReference type="ARBA" id="ARBA00022676"/>
    </source>
</evidence>
<keyword evidence="5 6" id="KW-0472">Membrane</keyword>
<keyword evidence="6" id="KW-1133">Transmembrane helix</keyword>
<accession>A7DT57</accession>
<proteinExistence type="predicted"/>
<keyword evidence="3" id="KW-0328">Glycosyltransferase</keyword>
<name>A7DT57_DOTSE</name>
<dbReference type="GO" id="GO:0050501">
    <property type="term" value="F:hyaluronan synthase activity"/>
    <property type="evidence" value="ECO:0007669"/>
    <property type="project" value="TreeGrafter"/>
</dbReference>
<feature type="transmembrane region" description="Helical" evidence="6">
    <location>
        <begin position="55"/>
        <end position="78"/>
    </location>
</feature>
<feature type="transmembrane region" description="Helical" evidence="6">
    <location>
        <begin position="459"/>
        <end position="478"/>
    </location>
</feature>
<protein>
    <submittedName>
        <fullName evidence="7">Uncharacterized protein DS2</fullName>
    </submittedName>
</protein>
<dbReference type="GO" id="GO:0030213">
    <property type="term" value="P:hyaluronan biosynthetic process"/>
    <property type="evidence" value="ECO:0007669"/>
    <property type="project" value="TreeGrafter"/>
</dbReference>
<dbReference type="GO" id="GO:0085029">
    <property type="term" value="P:extracellular matrix assembly"/>
    <property type="evidence" value="ECO:0007669"/>
    <property type="project" value="TreeGrafter"/>
</dbReference>
<keyword evidence="6" id="KW-0812">Transmembrane</keyword>
<evidence type="ECO:0000256" key="2">
    <source>
        <dbReference type="ARBA" id="ARBA00022475"/>
    </source>
</evidence>
<evidence type="ECO:0000256" key="4">
    <source>
        <dbReference type="ARBA" id="ARBA00022679"/>
    </source>
</evidence>
<feature type="transmembrane region" description="Helical" evidence="6">
    <location>
        <begin position="514"/>
        <end position="535"/>
    </location>
</feature>
<keyword evidence="2" id="KW-1003">Cell membrane</keyword>
<dbReference type="Pfam" id="PF13641">
    <property type="entry name" value="Glyco_tranf_2_3"/>
    <property type="match status" value="1"/>
</dbReference>
<dbReference type="OMA" id="KESQMDW"/>
<dbReference type="SUPFAM" id="SSF53448">
    <property type="entry name" value="Nucleotide-diphospho-sugar transferases"/>
    <property type="match status" value="1"/>
</dbReference>
<comment type="subcellular location">
    <subcellularLocation>
        <location evidence="1">Cell membrane</location>
    </subcellularLocation>
</comment>
<feature type="transmembrane region" description="Helical" evidence="6">
    <location>
        <begin position="85"/>
        <end position="105"/>
    </location>
</feature>
<dbReference type="PANTHER" id="PTHR22913">
    <property type="entry name" value="HYALURONAN SYNTHASE"/>
    <property type="match status" value="1"/>
</dbReference>
<feature type="transmembrane region" description="Helical" evidence="6">
    <location>
        <begin position="484"/>
        <end position="502"/>
    </location>
</feature>
<evidence type="ECO:0000313" key="7">
    <source>
        <dbReference type="EMBL" id="ABS82818.1"/>
    </source>
</evidence>
<evidence type="ECO:0000256" key="1">
    <source>
        <dbReference type="ARBA" id="ARBA00004236"/>
    </source>
</evidence>
<dbReference type="PANTHER" id="PTHR22913:SF12">
    <property type="entry name" value="MANNURONAN SYNTHASE"/>
    <property type="match status" value="1"/>
</dbReference>
<reference evidence="7" key="1">
    <citation type="journal article" date="2002" name="Appl. Environ. Microbiol.">
        <title>Dothistroma pini, a forest pathogen, contains homologs of aflatoxin biosynthetic pathway genes.</title>
        <authorList>
            <person name="Bradshaw R.E."/>
            <person name="Bhatnagar D."/>
            <person name="Ganley R.J."/>
            <person name="Gillman C.J."/>
            <person name="Monahan B.J."/>
            <person name="Seconi J.M."/>
        </authorList>
    </citation>
    <scope>NUCLEOTIDE SEQUENCE</scope>
    <source>
        <strain evidence="7">ATCC MYA-605</strain>
    </source>
</reference>
<evidence type="ECO:0000256" key="6">
    <source>
        <dbReference type="SAM" id="Phobius"/>
    </source>
</evidence>
<reference evidence="7" key="3">
    <citation type="submission" date="2009-11" db="EMBL/GenBank/DDBJ databases">
        <authorList>
            <person name="Bradshaw R.E."/>
            <person name="Monahan B.J."/>
            <person name="Gillman C.J."/>
        </authorList>
    </citation>
    <scope>NUCLEOTIDE SEQUENCE</scope>
    <source>
        <strain evidence="7">ATCC MYA-605</strain>
    </source>
</reference>
<dbReference type="Gene3D" id="3.90.550.10">
    <property type="entry name" value="Spore Coat Polysaccharide Biosynthesis Protein SpsA, Chain A"/>
    <property type="match status" value="1"/>
</dbReference>
<organism evidence="7">
    <name type="scientific">Dothistroma septosporum</name>
    <name type="common">Red band needle blight fungus</name>
    <name type="synonym">Mycosphaerella pini</name>
    <dbReference type="NCBI Taxonomy" id="64363"/>
    <lineage>
        <taxon>Eukaryota</taxon>
        <taxon>Fungi</taxon>
        <taxon>Dikarya</taxon>
        <taxon>Ascomycota</taxon>
        <taxon>Pezizomycotina</taxon>
        <taxon>Dothideomycetes</taxon>
        <taxon>Dothideomycetidae</taxon>
        <taxon>Mycosphaerellales</taxon>
        <taxon>Mycosphaerellaceae</taxon>
        <taxon>Dothistroma</taxon>
    </lineage>
</organism>
<feature type="transmembrane region" description="Helical" evidence="6">
    <location>
        <begin position="541"/>
        <end position="560"/>
    </location>
</feature>
<dbReference type="EMBL" id="AF448056">
    <property type="protein sequence ID" value="ABS82818.1"/>
    <property type="molecule type" value="Genomic_DNA"/>
</dbReference>
<reference evidence="7" key="2">
    <citation type="journal article" date="2007" name="Fungal Genet. Biol.">
        <title>A fragmented aflatoxin-like gene cluster in the forest pathogen Dothistroma septosporum.</title>
        <authorList>
            <person name="Zhang S."/>
            <person name="Schwelm A."/>
            <person name="Jin H."/>
            <person name="Collins L.J."/>
            <person name="Bradshaw R.E."/>
        </authorList>
    </citation>
    <scope>NUCLEOTIDE SEQUENCE</scope>
    <source>
        <strain evidence="7">ATCC MYA-605</strain>
    </source>
</reference>
<gene>
    <name evidence="7" type="primary">DS2</name>
</gene>
<evidence type="ECO:0000256" key="5">
    <source>
        <dbReference type="ARBA" id="ARBA00023136"/>
    </source>
</evidence>
<dbReference type="CAZy" id="GT2">
    <property type="family name" value="Glycosyltransferase Family 2"/>
</dbReference>
<feature type="transmembrane region" description="Helical" evidence="6">
    <location>
        <begin position="424"/>
        <end position="447"/>
    </location>
</feature>
<dbReference type="GO" id="GO:0005886">
    <property type="term" value="C:plasma membrane"/>
    <property type="evidence" value="ECO:0007669"/>
    <property type="project" value="UniProtKB-SubCell"/>
</dbReference>
<sequence length="646" mass="73609">MAQDITVYAPSQEIQSAALDKKTASVSSERLFDSSEAFYIPRRQSLRVNPLKLTFNLLLAVGLIAAVITGYVIGLAIFDLGVTSIGMYGVVVISVYIFQVFSAVWNRHDVDRIARELKKKTLDISIAAVGYREDDQAWRQCISKLQRQTLVPKCILGVVDGNGAEDLIMAEAFVDEYNRSRAQKIWHWLTGHHRPGHIQALAIARQTIINQVLEWNEQWNIGALRAVVFSQPHGHKRTALFTAFALNMYAIRTRDAIFTTDSDTILEENALDEMMALMQSSDNIGGISAAVKIWNCKDNLLTRLCSTRYWFAFNIERACQSIWGCASCLSGPIALYRACDLDTILGPWNLQMFGGKHTTFGDDRHLTNQILSQGLKTRYTHRTWCDSESPVTFVRWITQQTRWTKSFFREVFWFPKSFAYHHPWMLLEMSIHTLYPFFLLTTIFHLLFSPGHGSKFRPLVWLTTIFGLAFVKSLVALFIEFDPWLLLLAFYGFIHFFGLLPTKLKGQSFLQRSFLIGHLVVWFALVFAGISYFVFKILKDQPLMFLICVAGLLISVYLYWDSNGMIVARDKAFGWMKRRKPEIETTQVPPVPESTIPEKPTPVVKAPFDKEDTINVETRHISPSPTASIERASIGVQIPPKIVQLR</sequence>
<dbReference type="InterPro" id="IPR029044">
    <property type="entry name" value="Nucleotide-diphossugar_trans"/>
</dbReference>